<keyword evidence="2" id="KW-0862">Zinc</keyword>
<evidence type="ECO:0000256" key="2">
    <source>
        <dbReference type="ARBA" id="ARBA00022833"/>
    </source>
</evidence>
<dbReference type="PROSITE" id="PS51747">
    <property type="entry name" value="CYT_DCMP_DEAMINASES_2"/>
    <property type="match status" value="1"/>
</dbReference>
<feature type="domain" description="CMP/dCMP-type deaminase" evidence="3">
    <location>
        <begin position="1"/>
        <end position="102"/>
    </location>
</feature>
<dbReference type="InterPro" id="IPR016192">
    <property type="entry name" value="APOBEC/CMP_deaminase_Zn-bd"/>
</dbReference>
<protein>
    <submittedName>
        <fullName evidence="4">Cytidine and deoxycytidylate deaminase domain containing protein</fullName>
    </submittedName>
</protein>
<evidence type="ECO:0000313" key="4">
    <source>
        <dbReference type="EMBL" id="CAB4134445.1"/>
    </source>
</evidence>
<dbReference type="Pfam" id="PF00383">
    <property type="entry name" value="dCMP_cyt_deam_1"/>
    <property type="match status" value="1"/>
</dbReference>
<dbReference type="PROSITE" id="PS00903">
    <property type="entry name" value="CYT_DCMP_DEAMINASES_1"/>
    <property type="match status" value="1"/>
</dbReference>
<dbReference type="GO" id="GO:0008270">
    <property type="term" value="F:zinc ion binding"/>
    <property type="evidence" value="ECO:0007669"/>
    <property type="project" value="InterPro"/>
</dbReference>
<sequence length="102" mass="11449">MKKKYSITAVIEDRRGNILSIGNNSYVKTHPMQARYAAMAGEPHKIYLHAEIAAILKCKDIEKAYKLTVYRYLEDGTPAPACPCRTCKQAIAKTPIKVVEHT</sequence>
<accession>A0A6J5LJT9</accession>
<reference evidence="4" key="1">
    <citation type="submission" date="2020-04" db="EMBL/GenBank/DDBJ databases">
        <authorList>
            <person name="Chiriac C."/>
            <person name="Salcher M."/>
            <person name="Ghai R."/>
            <person name="Kavagutti S V."/>
        </authorList>
    </citation>
    <scope>NUCLEOTIDE SEQUENCE</scope>
</reference>
<evidence type="ECO:0000256" key="1">
    <source>
        <dbReference type="ARBA" id="ARBA00022723"/>
    </source>
</evidence>
<dbReference type="InterPro" id="IPR016193">
    <property type="entry name" value="Cytidine_deaminase-like"/>
</dbReference>
<dbReference type="InterPro" id="IPR002125">
    <property type="entry name" value="CMP_dCMP_dom"/>
</dbReference>
<dbReference type="GO" id="GO:0016787">
    <property type="term" value="F:hydrolase activity"/>
    <property type="evidence" value="ECO:0007669"/>
    <property type="project" value="InterPro"/>
</dbReference>
<dbReference type="EMBL" id="LR796284">
    <property type="protein sequence ID" value="CAB4134445.1"/>
    <property type="molecule type" value="Genomic_DNA"/>
</dbReference>
<dbReference type="SUPFAM" id="SSF53927">
    <property type="entry name" value="Cytidine deaminase-like"/>
    <property type="match status" value="1"/>
</dbReference>
<gene>
    <name evidence="4" type="ORF">UFOVP273_68</name>
</gene>
<organism evidence="4">
    <name type="scientific">uncultured Caudovirales phage</name>
    <dbReference type="NCBI Taxonomy" id="2100421"/>
    <lineage>
        <taxon>Viruses</taxon>
        <taxon>Duplodnaviria</taxon>
        <taxon>Heunggongvirae</taxon>
        <taxon>Uroviricota</taxon>
        <taxon>Caudoviricetes</taxon>
        <taxon>Peduoviridae</taxon>
        <taxon>Maltschvirus</taxon>
        <taxon>Maltschvirus maltsch</taxon>
    </lineage>
</organism>
<evidence type="ECO:0000259" key="3">
    <source>
        <dbReference type="PROSITE" id="PS51747"/>
    </source>
</evidence>
<name>A0A6J5LJT9_9CAUD</name>
<keyword evidence="1" id="KW-0479">Metal-binding</keyword>
<proteinExistence type="predicted"/>
<dbReference type="Gene3D" id="3.40.140.10">
    <property type="entry name" value="Cytidine Deaminase, domain 2"/>
    <property type="match status" value="1"/>
</dbReference>